<name>F0WDQ2_9STRA</name>
<dbReference type="EMBL" id="FR824113">
    <property type="protein sequence ID" value="CCA19329.1"/>
    <property type="molecule type" value="Genomic_DNA"/>
</dbReference>
<organism evidence="1">
    <name type="scientific">Albugo laibachii Nc14</name>
    <dbReference type="NCBI Taxonomy" id="890382"/>
    <lineage>
        <taxon>Eukaryota</taxon>
        <taxon>Sar</taxon>
        <taxon>Stramenopiles</taxon>
        <taxon>Oomycota</taxon>
        <taxon>Peronosporomycetes</taxon>
        <taxon>Albuginales</taxon>
        <taxon>Albuginaceae</taxon>
        <taxon>Albugo</taxon>
    </lineage>
</organism>
<sequence>MYSLCLRHLTCHALIKNAEDCRDVYEFCTEFSIVGLVPVYTAYFDVIRTKHLASILTKAIILRGCDKSHQEGLDSQSLLLLSHSLTTLFEAKEDNKDVVVFTTLWMIDNGF</sequence>
<evidence type="ECO:0000313" key="1">
    <source>
        <dbReference type="EMBL" id="CCA19329.1"/>
    </source>
</evidence>
<gene>
    <name evidence="1" type="primary">AlNc14C68G4773</name>
    <name evidence="1" type="ORF">ALNC14_054720</name>
</gene>
<reference evidence="1" key="1">
    <citation type="journal article" date="2011" name="PLoS Biol.">
        <title>Gene gain and loss during evolution of obligate parasitism in the white rust pathogen of Arabidopsis thaliana.</title>
        <authorList>
            <person name="Kemen E."/>
            <person name="Gardiner A."/>
            <person name="Schultz-Larsen T."/>
            <person name="Kemen A.C."/>
            <person name="Balmuth A.L."/>
            <person name="Robert-Seilaniantz A."/>
            <person name="Bailey K."/>
            <person name="Holub E."/>
            <person name="Studholme D.J."/>
            <person name="Maclean D."/>
            <person name="Jones J.D."/>
        </authorList>
    </citation>
    <scope>NUCLEOTIDE SEQUENCE</scope>
</reference>
<dbReference type="HOGENOM" id="CLU_2163117_0_0_1"/>
<reference evidence="1" key="2">
    <citation type="submission" date="2011-02" db="EMBL/GenBank/DDBJ databases">
        <authorList>
            <person name="MacLean D."/>
        </authorList>
    </citation>
    <scope>NUCLEOTIDE SEQUENCE</scope>
</reference>
<proteinExistence type="predicted"/>
<protein>
    <submittedName>
        <fullName evidence="1">AlNc14C68G4773 protein</fullName>
    </submittedName>
</protein>
<accession>F0WDQ2</accession>
<dbReference type="AlphaFoldDB" id="F0WDQ2"/>